<protein>
    <submittedName>
        <fullName evidence="1">Gp37 protein</fullName>
    </submittedName>
</protein>
<sequence>MSQTLTILDSIRQRLWDKTQSFSVELFPDDLAHYHLTDEYGAILVQYAGSEFDSLDSSDIIQQRRKIQVALTVIARSQHQDNGALAVLDQIRLAIVGFKPTHCTPCHLISEAFAGEEDGLWQYQLMIQTETWQVEQIEQASLTALNTIHIQKKT</sequence>
<dbReference type="Proteomes" id="UP000294702">
    <property type="component" value="Unassembled WGS sequence"/>
</dbReference>
<evidence type="ECO:0000313" key="1">
    <source>
        <dbReference type="EMBL" id="TCJ95957.1"/>
    </source>
</evidence>
<keyword evidence="2" id="KW-1185">Reference proteome</keyword>
<dbReference type="OrthoDB" id="8612631at2"/>
<dbReference type="Pfam" id="PF09646">
    <property type="entry name" value="Gp37"/>
    <property type="match status" value="1"/>
</dbReference>
<reference evidence="1 2" key="1">
    <citation type="submission" date="2019-03" db="EMBL/GenBank/DDBJ databases">
        <title>Genomic Encyclopedia of Type Strains, Phase IV (KMG-IV): sequencing the most valuable type-strain genomes for metagenomic binning, comparative biology and taxonomic classification.</title>
        <authorList>
            <person name="Goeker M."/>
        </authorList>
    </citation>
    <scope>NUCLEOTIDE SEQUENCE [LARGE SCALE GENOMIC DNA]</scope>
    <source>
        <strain evidence="1 2">DSM 15534</strain>
    </source>
</reference>
<name>A0A4R1FMA6_9PAST</name>
<dbReference type="RefSeq" id="WP_132691929.1">
    <property type="nucleotide sequence ID" value="NZ_SMFT01000005.1"/>
</dbReference>
<dbReference type="Gene3D" id="3.30.2000.10">
    <property type="entry name" value="Phage tail protein-like"/>
    <property type="match status" value="1"/>
</dbReference>
<dbReference type="InterPro" id="IPR018602">
    <property type="entry name" value="Gp37/STM4215"/>
</dbReference>
<gene>
    <name evidence="1" type="ORF">EV694_1960</name>
</gene>
<dbReference type="EMBL" id="SMFT01000005">
    <property type="protein sequence ID" value="TCJ95957.1"/>
    <property type="molecule type" value="Genomic_DNA"/>
</dbReference>
<evidence type="ECO:0000313" key="2">
    <source>
        <dbReference type="Proteomes" id="UP000294702"/>
    </source>
</evidence>
<comment type="caution">
    <text evidence="1">The sequence shown here is derived from an EMBL/GenBank/DDBJ whole genome shotgun (WGS) entry which is preliminary data.</text>
</comment>
<accession>A0A4R1FMA6</accession>
<dbReference type="SUPFAM" id="SSF143749">
    <property type="entry name" value="Phage tail protein-like"/>
    <property type="match status" value="1"/>
</dbReference>
<dbReference type="AlphaFoldDB" id="A0A4R1FMA6"/>
<dbReference type="InterPro" id="IPR035934">
    <property type="entry name" value="Phage_tail_protein-like_sf"/>
</dbReference>
<dbReference type="InterPro" id="IPR038042">
    <property type="entry name" value="Gp37-like"/>
</dbReference>
<organism evidence="1 2">
    <name type="scientific">Volucribacter psittacicida</name>
    <dbReference type="NCBI Taxonomy" id="203482"/>
    <lineage>
        <taxon>Bacteria</taxon>
        <taxon>Pseudomonadati</taxon>
        <taxon>Pseudomonadota</taxon>
        <taxon>Gammaproteobacteria</taxon>
        <taxon>Pasteurellales</taxon>
        <taxon>Pasteurellaceae</taxon>
        <taxon>Volucribacter</taxon>
    </lineage>
</organism>
<proteinExistence type="predicted"/>